<evidence type="ECO:0000256" key="4">
    <source>
        <dbReference type="ARBA" id="ARBA00023014"/>
    </source>
</evidence>
<evidence type="ECO:0000313" key="9">
    <source>
        <dbReference type="Proteomes" id="UP001223336"/>
    </source>
</evidence>
<feature type="domain" description="4Fe-4S ferredoxin-type" evidence="6">
    <location>
        <begin position="47"/>
        <end position="77"/>
    </location>
</feature>
<feature type="region of interest" description="Disordered" evidence="5">
    <location>
        <begin position="205"/>
        <end position="230"/>
    </location>
</feature>
<dbReference type="GO" id="GO:0046872">
    <property type="term" value="F:metal ion binding"/>
    <property type="evidence" value="ECO:0007669"/>
    <property type="project" value="UniProtKB-KW"/>
</dbReference>
<evidence type="ECO:0000256" key="1">
    <source>
        <dbReference type="ARBA" id="ARBA00022485"/>
    </source>
</evidence>
<dbReference type="Pfam" id="PF13247">
    <property type="entry name" value="Fer4_11"/>
    <property type="match status" value="1"/>
</dbReference>
<dbReference type="PROSITE" id="PS51379">
    <property type="entry name" value="4FE4S_FER_2"/>
    <property type="match status" value="3"/>
</dbReference>
<dbReference type="PROSITE" id="PS00198">
    <property type="entry name" value="4FE4S_FER_1"/>
    <property type="match status" value="1"/>
</dbReference>
<organism evidence="8">
    <name type="scientific">Thiothrix subterranea</name>
    <dbReference type="NCBI Taxonomy" id="2735563"/>
    <lineage>
        <taxon>Bacteria</taxon>
        <taxon>Pseudomonadati</taxon>
        <taxon>Pseudomonadota</taxon>
        <taxon>Gammaproteobacteria</taxon>
        <taxon>Thiotrichales</taxon>
        <taxon>Thiotrichaceae</taxon>
        <taxon>Thiothrix</taxon>
    </lineage>
</organism>
<sequence length="230" mass="24519">MARMKFYCDAERCIECNGCVTACKNEHEVPWGVNRRRVVTIKDGQPGERSISVACMHCSDAPCQAVCPVDCFTTTKDGIVLHNKDTCIGCGYCFYACPFGAPQFPSDGAFSSRGKMDKCTFCAGGPEEADNSAEEFKKYGRNRIAEGKLPLCAEMCSTKALLAGDANVVSDIYRQRVVNRAASAMLGGAGLQQTGFQAEVTNVPPALEGKASDMPPTDAKPSAPPPAPAQ</sequence>
<feature type="domain" description="4Fe-4S ferredoxin-type" evidence="6">
    <location>
        <begin position="4"/>
        <end position="34"/>
    </location>
</feature>
<name>A0AA51MNR0_9GAMM</name>
<evidence type="ECO:0000313" key="7">
    <source>
        <dbReference type="EMBL" id="MDQ5770710.1"/>
    </source>
</evidence>
<dbReference type="AlphaFoldDB" id="A0AA51MNR0"/>
<keyword evidence="2" id="KW-0479">Metal-binding</keyword>
<keyword evidence="3" id="KW-0408">Iron</keyword>
<dbReference type="PANTHER" id="PTHR43177:SF3">
    <property type="entry name" value="PROTEIN NRFC HOMOLOG"/>
    <property type="match status" value="1"/>
</dbReference>
<dbReference type="Gene3D" id="3.30.70.20">
    <property type="match status" value="2"/>
</dbReference>
<keyword evidence="4" id="KW-0411">Iron-sulfur</keyword>
<dbReference type="EMBL" id="JAVFKN010000037">
    <property type="protein sequence ID" value="MDQ5770710.1"/>
    <property type="molecule type" value="Genomic_DNA"/>
</dbReference>
<evidence type="ECO:0000259" key="6">
    <source>
        <dbReference type="PROSITE" id="PS51379"/>
    </source>
</evidence>
<accession>A0AA51MNR0</accession>
<keyword evidence="9" id="KW-1185">Reference proteome</keyword>
<dbReference type="InterPro" id="IPR050954">
    <property type="entry name" value="ET_IronSulfur_Cluster-Binding"/>
</dbReference>
<gene>
    <name evidence="8" type="primary">fdh3B</name>
    <name evidence="7" type="ORF">RCC75_19435</name>
    <name evidence="8" type="ORF">RCG00_05040</name>
</gene>
<dbReference type="NCBIfam" id="NF038355">
    <property type="entry name" value="FDH3_beta"/>
    <property type="match status" value="1"/>
</dbReference>
<reference evidence="8 9" key="1">
    <citation type="submission" date="2023-08" db="EMBL/GenBank/DDBJ databases">
        <title>New molecular markers tilS and rpoB for phylogenetic and monitoring studies of the genus Thiothrix biodiversity.</title>
        <authorList>
            <person name="Ravin N.V."/>
            <person name="Smolyakov D."/>
            <person name="Markov N.D."/>
            <person name="Beletsky A.V."/>
            <person name="Mardanov A.V."/>
            <person name="Rudenko T.S."/>
            <person name="Grabovich M.Y."/>
        </authorList>
    </citation>
    <scope>NUCLEOTIDE SEQUENCE</scope>
    <source>
        <strain evidence="8">DNT52</strain>
        <strain evidence="7 9">H33</strain>
    </source>
</reference>
<feature type="domain" description="4Fe-4S ferredoxin-type" evidence="6">
    <location>
        <begin position="78"/>
        <end position="107"/>
    </location>
</feature>
<protein>
    <submittedName>
        <fullName evidence="8">Formate dehydrogenase FDH3 subunit beta</fullName>
    </submittedName>
</protein>
<keyword evidence="1" id="KW-0004">4Fe-4S</keyword>
<dbReference type="InterPro" id="IPR017900">
    <property type="entry name" value="4Fe4S_Fe_S_CS"/>
</dbReference>
<evidence type="ECO:0000256" key="3">
    <source>
        <dbReference type="ARBA" id="ARBA00023004"/>
    </source>
</evidence>
<dbReference type="GO" id="GO:0051539">
    <property type="term" value="F:4 iron, 4 sulfur cluster binding"/>
    <property type="evidence" value="ECO:0007669"/>
    <property type="project" value="UniProtKB-KW"/>
</dbReference>
<dbReference type="CDD" id="cd16371">
    <property type="entry name" value="DMSOR_beta_like"/>
    <property type="match status" value="1"/>
</dbReference>
<proteinExistence type="predicted"/>
<dbReference type="InterPro" id="IPR017896">
    <property type="entry name" value="4Fe4S_Fe-S-bd"/>
</dbReference>
<evidence type="ECO:0000256" key="5">
    <source>
        <dbReference type="SAM" id="MobiDB-lite"/>
    </source>
</evidence>
<evidence type="ECO:0000313" key="8">
    <source>
        <dbReference type="EMBL" id="WML87732.1"/>
    </source>
</evidence>
<dbReference type="SUPFAM" id="SSF54862">
    <property type="entry name" value="4Fe-4S ferredoxins"/>
    <property type="match status" value="1"/>
</dbReference>
<dbReference type="Proteomes" id="UP001223336">
    <property type="component" value="Unassembled WGS sequence"/>
</dbReference>
<dbReference type="Proteomes" id="UP001229862">
    <property type="component" value="Chromosome"/>
</dbReference>
<dbReference type="EMBL" id="CP133217">
    <property type="protein sequence ID" value="WML87732.1"/>
    <property type="molecule type" value="Genomic_DNA"/>
</dbReference>
<evidence type="ECO:0000256" key="2">
    <source>
        <dbReference type="ARBA" id="ARBA00022723"/>
    </source>
</evidence>
<dbReference type="PANTHER" id="PTHR43177">
    <property type="entry name" value="PROTEIN NRFC"/>
    <property type="match status" value="1"/>
</dbReference>